<gene>
    <name evidence="8" type="primary">pagP</name>
    <name evidence="8" type="ORF">ACFORL_04470</name>
</gene>
<evidence type="ECO:0000256" key="1">
    <source>
        <dbReference type="ARBA" id="ARBA00004442"/>
    </source>
</evidence>
<comment type="subcellular location">
    <subcellularLocation>
        <location evidence="1">Cell outer membrane</location>
    </subcellularLocation>
</comment>
<keyword evidence="3 8" id="KW-0808">Transferase</keyword>
<dbReference type="Proteomes" id="UP001595758">
    <property type="component" value="Unassembled WGS sequence"/>
</dbReference>
<evidence type="ECO:0000256" key="7">
    <source>
        <dbReference type="ARBA" id="ARBA00023315"/>
    </source>
</evidence>
<evidence type="ECO:0000313" key="9">
    <source>
        <dbReference type="Proteomes" id="UP001595758"/>
    </source>
</evidence>
<organism evidence="8 9">
    <name type="scientific">Legionella dresdenensis</name>
    <dbReference type="NCBI Taxonomy" id="450200"/>
    <lineage>
        <taxon>Bacteria</taxon>
        <taxon>Pseudomonadati</taxon>
        <taxon>Pseudomonadota</taxon>
        <taxon>Gammaproteobacteria</taxon>
        <taxon>Legionellales</taxon>
        <taxon>Legionellaceae</taxon>
        <taxon>Legionella</taxon>
    </lineage>
</organism>
<evidence type="ECO:0000256" key="4">
    <source>
        <dbReference type="ARBA" id="ARBA00022729"/>
    </source>
</evidence>
<proteinExistence type="inferred from homology"/>
<keyword evidence="9" id="KW-1185">Reference proteome</keyword>
<comment type="caution">
    <text evidence="8">The sequence shown here is derived from an EMBL/GenBank/DDBJ whole genome shotgun (WGS) entry which is preliminary data.</text>
</comment>
<dbReference type="Pfam" id="PF07017">
    <property type="entry name" value="PagP"/>
    <property type="match status" value="1"/>
</dbReference>
<dbReference type="Gene3D" id="2.40.160.20">
    <property type="match status" value="1"/>
</dbReference>
<dbReference type="InterPro" id="IPR011250">
    <property type="entry name" value="OMP/PagP_B-barrel"/>
</dbReference>
<dbReference type="EMBL" id="JBHSAB010000004">
    <property type="protein sequence ID" value="MFC3908328.1"/>
    <property type="molecule type" value="Genomic_DNA"/>
</dbReference>
<evidence type="ECO:0000256" key="6">
    <source>
        <dbReference type="ARBA" id="ARBA00023237"/>
    </source>
</evidence>
<accession>A0ABV8CDG5</accession>
<reference evidence="9" key="1">
    <citation type="journal article" date="2019" name="Int. J. Syst. Evol. Microbiol.">
        <title>The Global Catalogue of Microorganisms (GCM) 10K type strain sequencing project: providing services to taxonomists for standard genome sequencing and annotation.</title>
        <authorList>
            <consortium name="The Broad Institute Genomics Platform"/>
            <consortium name="The Broad Institute Genome Sequencing Center for Infectious Disease"/>
            <person name="Wu L."/>
            <person name="Ma J."/>
        </authorList>
    </citation>
    <scope>NUCLEOTIDE SEQUENCE [LARGE SCALE GENOMIC DNA]</scope>
    <source>
        <strain evidence="9">CCUG 59858</strain>
    </source>
</reference>
<name>A0ABV8CDG5_9GAMM</name>
<keyword evidence="7 8" id="KW-0012">Acyltransferase</keyword>
<dbReference type="GO" id="GO:0016746">
    <property type="term" value="F:acyltransferase activity"/>
    <property type="evidence" value="ECO:0007669"/>
    <property type="project" value="UniProtKB-KW"/>
</dbReference>
<sequence length="192" mass="21754">MKKIPGLIFFISCFFILQDAISMPAQQPCQGLGKWIEKACSRLHAIWTEGDVDLYLTGYAWHNRYTYTSERVKTYNEQAWGTGLGRSMYDQDGDWHGLYAVAFLDSHKNFEPTAGYAFLKTKHWQNKLNAGLGFSVLVTARPDIMKGIPFPGAVPMASVGYDRFTLYAAYVPGRQDNGNVLFVFGKIRFDKL</sequence>
<comment type="similarity">
    <text evidence="2">Belongs to the lipid A palmitoyltransferase family.</text>
</comment>
<protein>
    <submittedName>
        <fullName evidence="8">Lipid IV(A) palmitoyltransferase PagP</fullName>
        <ecNumber evidence="8">2.3.1.251</ecNumber>
    </submittedName>
</protein>
<dbReference type="EC" id="2.3.1.251" evidence="8"/>
<dbReference type="RefSeq" id="WP_382341500.1">
    <property type="nucleotide sequence ID" value="NZ_JBHSAB010000004.1"/>
</dbReference>
<evidence type="ECO:0000256" key="3">
    <source>
        <dbReference type="ARBA" id="ARBA00022679"/>
    </source>
</evidence>
<evidence type="ECO:0000256" key="5">
    <source>
        <dbReference type="ARBA" id="ARBA00023136"/>
    </source>
</evidence>
<dbReference type="NCBIfam" id="NF008271">
    <property type="entry name" value="PRK11045.1"/>
    <property type="match status" value="1"/>
</dbReference>
<evidence type="ECO:0000313" key="8">
    <source>
        <dbReference type="EMBL" id="MFC3908328.1"/>
    </source>
</evidence>
<keyword evidence="5" id="KW-0472">Membrane</keyword>
<dbReference type="InterPro" id="IPR009746">
    <property type="entry name" value="LipidA_acyl_PagP"/>
</dbReference>
<evidence type="ECO:0000256" key="2">
    <source>
        <dbReference type="ARBA" id="ARBA00006368"/>
    </source>
</evidence>
<keyword evidence="4" id="KW-0732">Signal</keyword>
<dbReference type="SUPFAM" id="SSF56925">
    <property type="entry name" value="OMPA-like"/>
    <property type="match status" value="1"/>
</dbReference>
<keyword evidence="6" id="KW-0998">Cell outer membrane</keyword>